<evidence type="ECO:0000313" key="6">
    <source>
        <dbReference type="EMBL" id="TSJ75804.1"/>
    </source>
</evidence>
<dbReference type="GO" id="GO:0005524">
    <property type="term" value="F:ATP binding"/>
    <property type="evidence" value="ECO:0007669"/>
    <property type="project" value="UniProtKB-KW"/>
</dbReference>
<dbReference type="InterPro" id="IPR001206">
    <property type="entry name" value="Diacylglycerol_kinase_cat_dom"/>
</dbReference>
<gene>
    <name evidence="6" type="ORF">FPL22_16215</name>
</gene>
<evidence type="ECO:0000259" key="5">
    <source>
        <dbReference type="PROSITE" id="PS50146"/>
    </source>
</evidence>
<evidence type="ECO:0000256" key="3">
    <source>
        <dbReference type="ARBA" id="ARBA00022777"/>
    </source>
</evidence>
<dbReference type="PANTHER" id="PTHR12358">
    <property type="entry name" value="SPHINGOSINE KINASE"/>
    <property type="match status" value="1"/>
</dbReference>
<organism evidence="6 7">
    <name type="scientific">Rariglobus hedericola</name>
    <dbReference type="NCBI Taxonomy" id="2597822"/>
    <lineage>
        <taxon>Bacteria</taxon>
        <taxon>Pseudomonadati</taxon>
        <taxon>Verrucomicrobiota</taxon>
        <taxon>Opitutia</taxon>
        <taxon>Opitutales</taxon>
        <taxon>Opitutaceae</taxon>
        <taxon>Rariglobus</taxon>
    </lineage>
</organism>
<evidence type="ECO:0000313" key="7">
    <source>
        <dbReference type="Proteomes" id="UP000315648"/>
    </source>
</evidence>
<dbReference type="Gene3D" id="2.60.200.40">
    <property type="match status" value="1"/>
</dbReference>
<dbReference type="OrthoDB" id="142078at2"/>
<dbReference type="SUPFAM" id="SSF111331">
    <property type="entry name" value="NAD kinase/diacylglycerol kinase-like"/>
    <property type="match status" value="1"/>
</dbReference>
<protein>
    <submittedName>
        <fullName evidence="6">Diacylglycerol kinase family lipid kinase</fullName>
    </submittedName>
</protein>
<accession>A0A556QGP3</accession>
<dbReference type="Pfam" id="PF19279">
    <property type="entry name" value="YegS_C"/>
    <property type="match status" value="1"/>
</dbReference>
<keyword evidence="1" id="KW-0808">Transferase</keyword>
<dbReference type="Gene3D" id="3.40.50.10330">
    <property type="entry name" value="Probable inorganic polyphosphate/atp-NAD kinase, domain 1"/>
    <property type="match status" value="1"/>
</dbReference>
<keyword evidence="4" id="KW-0067">ATP-binding</keyword>
<dbReference type="EMBL" id="VMBG01000003">
    <property type="protein sequence ID" value="TSJ75804.1"/>
    <property type="molecule type" value="Genomic_DNA"/>
</dbReference>
<sequence length="305" mass="33020">MKFIVILNSKAGTAAKGSEELAPDALRTAFSEAGAEADVRAVTPDQIEATLREAVSTRPDAVIIGGGDGTVRSAAGLLAGTGIALGVLPLGTLNHFAKDLKIPPTVKDAIAVFAAGVVREVDVGEVNGHVFINNCSLGSYAEAVRRRDALRDTHGHGKWPAMIRASFQVFRRLRRMHLRFTSADGKSRSVRTPVVVIANNRYSGHVLDKTMRARLDEGHLWLYTAHVHRHLAALRLALQSLVRRLDEADALASEAVTEITIASERGPLPVAMDGEPVELPSPLHFRIRPRALRVLVPRDERNGQT</sequence>
<keyword evidence="7" id="KW-1185">Reference proteome</keyword>
<evidence type="ECO:0000256" key="1">
    <source>
        <dbReference type="ARBA" id="ARBA00022679"/>
    </source>
</evidence>
<keyword evidence="2" id="KW-0547">Nucleotide-binding</keyword>
<keyword evidence="3 6" id="KW-0418">Kinase</keyword>
<comment type="caution">
    <text evidence="6">The sequence shown here is derived from an EMBL/GenBank/DDBJ whole genome shotgun (WGS) entry which is preliminary data.</text>
</comment>
<dbReference type="InterPro" id="IPR016064">
    <property type="entry name" value="NAD/diacylglycerol_kinase_sf"/>
</dbReference>
<evidence type="ECO:0000256" key="2">
    <source>
        <dbReference type="ARBA" id="ARBA00022741"/>
    </source>
</evidence>
<evidence type="ECO:0000256" key="4">
    <source>
        <dbReference type="ARBA" id="ARBA00022840"/>
    </source>
</evidence>
<dbReference type="InterPro" id="IPR045540">
    <property type="entry name" value="YegS/DAGK_C"/>
</dbReference>
<dbReference type="SMART" id="SM00046">
    <property type="entry name" value="DAGKc"/>
    <property type="match status" value="1"/>
</dbReference>
<dbReference type="RefSeq" id="WP_144354077.1">
    <property type="nucleotide sequence ID" value="NZ_CBCRVV010000004.1"/>
</dbReference>
<dbReference type="InterPro" id="IPR050187">
    <property type="entry name" value="Lipid_Phosphate_FormReg"/>
</dbReference>
<dbReference type="PANTHER" id="PTHR12358:SF54">
    <property type="entry name" value="SPHINGOSINE KINASE RELATED PROTEIN"/>
    <property type="match status" value="1"/>
</dbReference>
<dbReference type="PROSITE" id="PS50146">
    <property type="entry name" value="DAGK"/>
    <property type="match status" value="1"/>
</dbReference>
<dbReference type="InterPro" id="IPR017438">
    <property type="entry name" value="ATP-NAD_kinase_N"/>
</dbReference>
<dbReference type="AlphaFoldDB" id="A0A556QGP3"/>
<feature type="domain" description="DAGKc" evidence="5">
    <location>
        <begin position="1"/>
        <end position="129"/>
    </location>
</feature>
<proteinExistence type="predicted"/>
<dbReference type="GO" id="GO:0016301">
    <property type="term" value="F:kinase activity"/>
    <property type="evidence" value="ECO:0007669"/>
    <property type="project" value="UniProtKB-KW"/>
</dbReference>
<dbReference type="Pfam" id="PF00781">
    <property type="entry name" value="DAGK_cat"/>
    <property type="match status" value="1"/>
</dbReference>
<name>A0A556QGP3_9BACT</name>
<dbReference type="Proteomes" id="UP000315648">
    <property type="component" value="Unassembled WGS sequence"/>
</dbReference>
<reference evidence="6 7" key="1">
    <citation type="submission" date="2019-07" db="EMBL/GenBank/DDBJ databases">
        <title>Description of 53C-WASEF.</title>
        <authorList>
            <person name="Pitt A."/>
            <person name="Hahn M.W."/>
        </authorList>
    </citation>
    <scope>NUCLEOTIDE SEQUENCE [LARGE SCALE GENOMIC DNA]</scope>
    <source>
        <strain evidence="6 7">53C-WASEF</strain>
    </source>
</reference>